<dbReference type="InterPro" id="IPR050951">
    <property type="entry name" value="Retrovirus_Pol_polyprotein"/>
</dbReference>
<dbReference type="InterPro" id="IPR036397">
    <property type="entry name" value="RNaseH_sf"/>
</dbReference>
<dbReference type="WBParaSite" id="SVE_0832100.1">
    <property type="protein sequence ID" value="SVE_0832100.1"/>
    <property type="gene ID" value="SVE_0832100"/>
</dbReference>
<dbReference type="SUPFAM" id="SSF53098">
    <property type="entry name" value="Ribonuclease H-like"/>
    <property type="match status" value="1"/>
</dbReference>
<evidence type="ECO:0000313" key="2">
    <source>
        <dbReference type="Proteomes" id="UP000035680"/>
    </source>
</evidence>
<dbReference type="PANTHER" id="PTHR37984:SF5">
    <property type="entry name" value="PROTEIN NYNRIN-LIKE"/>
    <property type="match status" value="1"/>
</dbReference>
<organism evidence="2 3">
    <name type="scientific">Strongyloides venezuelensis</name>
    <name type="common">Threadworm</name>
    <dbReference type="NCBI Taxonomy" id="75913"/>
    <lineage>
        <taxon>Eukaryota</taxon>
        <taxon>Metazoa</taxon>
        <taxon>Ecdysozoa</taxon>
        <taxon>Nematoda</taxon>
        <taxon>Chromadorea</taxon>
        <taxon>Rhabditida</taxon>
        <taxon>Tylenchina</taxon>
        <taxon>Panagrolaimomorpha</taxon>
        <taxon>Strongyloidoidea</taxon>
        <taxon>Strongyloididae</taxon>
        <taxon>Strongyloides</taxon>
    </lineage>
</organism>
<sequence>MACQMSVPRNEPTVEQRLVACGIPRYSYTIDLCGPLNKATSSLHHKYIILAVDTATRYLMYSTTDDTSSVALARKIRDEILFPYGKPTILRLDNAKYFKGHDFSDTMAREGIQVRFGTPYSHTSQTLVERGFRIIQEGLRKFLQDQTNHWDLMLPRVVYLHNHSPNALGFTPAQIFMKDFSTPVLSNVVKPMNTAHFTLKQDISILKALLSIQQNLLQNQKIPKTPYKTGDLVLVRDRNPKLSKFNFLYKGPFKVTQVGHLKVHYISSTGKEKIAYYKDCKLHKGHT</sequence>
<feature type="domain" description="Integrase catalytic" evidence="1">
    <location>
        <begin position="20"/>
        <end position="180"/>
    </location>
</feature>
<accession>A0A0K0FHF8</accession>
<name>A0A0K0FHF8_STRVS</name>
<dbReference type="InterPro" id="IPR001584">
    <property type="entry name" value="Integrase_cat-core"/>
</dbReference>
<dbReference type="Proteomes" id="UP000035680">
    <property type="component" value="Unassembled WGS sequence"/>
</dbReference>
<dbReference type="Gene3D" id="3.30.420.10">
    <property type="entry name" value="Ribonuclease H-like superfamily/Ribonuclease H"/>
    <property type="match status" value="1"/>
</dbReference>
<dbReference type="AlphaFoldDB" id="A0A0K0FHF8"/>
<dbReference type="PANTHER" id="PTHR37984">
    <property type="entry name" value="PROTEIN CBG26694"/>
    <property type="match status" value="1"/>
</dbReference>
<dbReference type="STRING" id="75913.A0A0K0FHF8"/>
<reference evidence="2" key="1">
    <citation type="submission" date="2014-07" db="EMBL/GenBank/DDBJ databases">
        <authorList>
            <person name="Martin A.A"/>
            <person name="De Silva N."/>
        </authorList>
    </citation>
    <scope>NUCLEOTIDE SEQUENCE</scope>
</reference>
<protein>
    <submittedName>
        <fullName evidence="3">Integrase catalytic domain-containing protein</fullName>
    </submittedName>
</protein>
<evidence type="ECO:0000313" key="3">
    <source>
        <dbReference type="WBParaSite" id="SVE_0832100.1"/>
    </source>
</evidence>
<dbReference type="GO" id="GO:0015074">
    <property type="term" value="P:DNA integration"/>
    <property type="evidence" value="ECO:0007669"/>
    <property type="project" value="InterPro"/>
</dbReference>
<dbReference type="InterPro" id="IPR012337">
    <property type="entry name" value="RNaseH-like_sf"/>
</dbReference>
<dbReference type="PROSITE" id="PS50994">
    <property type="entry name" value="INTEGRASE"/>
    <property type="match status" value="1"/>
</dbReference>
<evidence type="ECO:0000259" key="1">
    <source>
        <dbReference type="PROSITE" id="PS50994"/>
    </source>
</evidence>
<reference evidence="3" key="2">
    <citation type="submission" date="2015-08" db="UniProtKB">
        <authorList>
            <consortium name="WormBaseParasite"/>
        </authorList>
    </citation>
    <scope>IDENTIFICATION</scope>
</reference>
<dbReference type="GO" id="GO:0003676">
    <property type="term" value="F:nucleic acid binding"/>
    <property type="evidence" value="ECO:0007669"/>
    <property type="project" value="InterPro"/>
</dbReference>
<keyword evidence="2" id="KW-1185">Reference proteome</keyword>
<proteinExistence type="predicted"/>